<organism evidence="4 5">
    <name type="scientific">Agrilus planipennis</name>
    <name type="common">Emerald ash borer</name>
    <name type="synonym">Agrilus marcopoli</name>
    <dbReference type="NCBI Taxonomy" id="224129"/>
    <lineage>
        <taxon>Eukaryota</taxon>
        <taxon>Metazoa</taxon>
        <taxon>Ecdysozoa</taxon>
        <taxon>Arthropoda</taxon>
        <taxon>Hexapoda</taxon>
        <taxon>Insecta</taxon>
        <taxon>Pterygota</taxon>
        <taxon>Neoptera</taxon>
        <taxon>Endopterygota</taxon>
        <taxon>Coleoptera</taxon>
        <taxon>Polyphaga</taxon>
        <taxon>Elateriformia</taxon>
        <taxon>Buprestoidea</taxon>
        <taxon>Buprestidae</taxon>
        <taxon>Agrilinae</taxon>
        <taxon>Agrilus</taxon>
    </lineage>
</organism>
<feature type="repeat" description="TPR" evidence="2">
    <location>
        <begin position="469"/>
        <end position="502"/>
    </location>
</feature>
<dbReference type="STRING" id="224129.A0A1W4WB66"/>
<dbReference type="SUPFAM" id="SSF48452">
    <property type="entry name" value="TPR-like"/>
    <property type="match status" value="2"/>
</dbReference>
<dbReference type="GO" id="GO:0051301">
    <property type="term" value="P:cell division"/>
    <property type="evidence" value="ECO:0007669"/>
    <property type="project" value="TreeGrafter"/>
</dbReference>
<accession>A0A1W4WB66</accession>
<dbReference type="GO" id="GO:0016567">
    <property type="term" value="P:protein ubiquitination"/>
    <property type="evidence" value="ECO:0007669"/>
    <property type="project" value="TreeGrafter"/>
</dbReference>
<dbReference type="AlphaFoldDB" id="A0A1W4WB66"/>
<dbReference type="PANTHER" id="PTHR12558">
    <property type="entry name" value="CELL DIVISION CYCLE 16,23,27"/>
    <property type="match status" value="1"/>
</dbReference>
<dbReference type="Pfam" id="PF13181">
    <property type="entry name" value="TPR_8"/>
    <property type="match status" value="3"/>
</dbReference>
<evidence type="ECO:0000256" key="2">
    <source>
        <dbReference type="PROSITE-ProRule" id="PRU00339"/>
    </source>
</evidence>
<gene>
    <name evidence="5" type="primary">LOC108734249</name>
</gene>
<dbReference type="InterPro" id="IPR019734">
    <property type="entry name" value="TPR_rpt"/>
</dbReference>
<dbReference type="Gene3D" id="1.25.40.10">
    <property type="entry name" value="Tetratricopeptide repeat domain"/>
    <property type="match status" value="4"/>
</dbReference>
<dbReference type="OrthoDB" id="308440at2759"/>
<keyword evidence="4" id="KW-1185">Reference proteome</keyword>
<evidence type="ECO:0000256" key="1">
    <source>
        <dbReference type="ARBA" id="ARBA00022803"/>
    </source>
</evidence>
<dbReference type="PANTHER" id="PTHR12558:SF36">
    <property type="entry name" value="ANAPHASE-PROMOTING COMPLEX SUBUNIT 7"/>
    <property type="match status" value="1"/>
</dbReference>
<feature type="compositionally biased region" description="Acidic residues" evidence="3">
    <location>
        <begin position="544"/>
        <end position="554"/>
    </location>
</feature>
<feature type="compositionally biased region" description="Polar residues" evidence="3">
    <location>
        <begin position="532"/>
        <end position="543"/>
    </location>
</feature>
<evidence type="ECO:0000256" key="3">
    <source>
        <dbReference type="SAM" id="MobiDB-lite"/>
    </source>
</evidence>
<dbReference type="GeneID" id="108734249"/>
<evidence type="ECO:0000313" key="5">
    <source>
        <dbReference type="RefSeq" id="XP_018321231.1"/>
    </source>
</evidence>
<keyword evidence="1 2" id="KW-0802">TPR repeat</keyword>
<dbReference type="CTD" id="31594"/>
<dbReference type="GO" id="GO:0045842">
    <property type="term" value="P:positive regulation of mitotic metaphase/anaphase transition"/>
    <property type="evidence" value="ECO:0007669"/>
    <property type="project" value="TreeGrafter"/>
</dbReference>
<dbReference type="KEGG" id="apln:108734249"/>
<feature type="region of interest" description="Disordered" evidence="3">
    <location>
        <begin position="532"/>
        <end position="569"/>
    </location>
</feature>
<dbReference type="SMART" id="SM00028">
    <property type="entry name" value="TPR"/>
    <property type="match status" value="5"/>
</dbReference>
<dbReference type="InterPro" id="IPR011990">
    <property type="entry name" value="TPR-like_helical_dom_sf"/>
</dbReference>
<proteinExistence type="predicted"/>
<evidence type="ECO:0000313" key="4">
    <source>
        <dbReference type="Proteomes" id="UP000192223"/>
    </source>
</evidence>
<dbReference type="PROSITE" id="PS50005">
    <property type="entry name" value="TPR"/>
    <property type="match status" value="2"/>
</dbReference>
<reference evidence="5" key="1">
    <citation type="submission" date="2025-08" db="UniProtKB">
        <authorList>
            <consortium name="RefSeq"/>
        </authorList>
    </citation>
    <scope>IDENTIFICATION</scope>
    <source>
        <tissue evidence="5">Entire body</tissue>
    </source>
</reference>
<dbReference type="InParanoid" id="A0A1W4WB66"/>
<name>A0A1W4WB66_AGRPL</name>
<feature type="repeat" description="TPR" evidence="2">
    <location>
        <begin position="229"/>
        <end position="262"/>
    </location>
</feature>
<protein>
    <submittedName>
        <fullName evidence="5">Anaphase-promoting complex subunit 7</fullName>
    </submittedName>
</protein>
<dbReference type="Proteomes" id="UP000192223">
    <property type="component" value="Unplaced"/>
</dbReference>
<sequence length="569" mass="64883">MNNILKHISILHNHELYSNVVKLAELTVTVCEQKPDFATPSQKFQLHVYYAEALFHVERYEIAEKNYSQALQTRKYMTKIKSSSNKNIDELKLMTDTEIKFKMYKCYIKLKRFLNAIEILESIPARNRTPKVNMALGNLYKDVNQDRAAITCFKETLKECPLALETAENLLMLDVKGVEVNALMVDVTNEINWINLWLRAKTQMHARDFNNAIMIFKSLDCTGMLKDNVNLLVNMGYCYHYLCNENAAISALQRAVRLNPFLKTGRDLLANLLTTSNDKEYLKDLEKLMPTDNDTSLLSHEDWTVMAYYMYSQKKYELAVFLTEQACKIEKSVEAYLLKARMYTQLNKFYDASSDLRQALLICPYRFDLHKDLVQLYLATSRLREGIAAANNACKQLNNSPPSLTLYASALLKDTMNATKAKGILEKAISGDSPYLPAVYLLIDILKQEHAFEDAIKLIKKIIDNTSSSKLHQLLADCYVRLQKDEEAFHHYNVALRIDPSNQKALEGMDNIGCSINTSKVESTCYVTAHGDSNTYPSQAETTQDNEGDPDSDTDNWPNSGGHIMSFSV</sequence>
<dbReference type="GO" id="GO:0005680">
    <property type="term" value="C:anaphase-promoting complex"/>
    <property type="evidence" value="ECO:0007669"/>
    <property type="project" value="TreeGrafter"/>
</dbReference>
<dbReference type="FunCoup" id="A0A1W4WB66">
    <property type="interactions" value="701"/>
</dbReference>
<dbReference type="RefSeq" id="XP_018321231.1">
    <property type="nucleotide sequence ID" value="XM_018465729.1"/>
</dbReference>